<dbReference type="Pfam" id="PF07331">
    <property type="entry name" value="TctB"/>
    <property type="match status" value="1"/>
</dbReference>
<feature type="transmembrane region" description="Helical" evidence="1">
    <location>
        <begin position="121"/>
        <end position="146"/>
    </location>
</feature>
<proteinExistence type="predicted"/>
<protein>
    <submittedName>
        <fullName evidence="3">Tricarboxylic transport TctB</fullName>
    </submittedName>
</protein>
<keyword evidence="1" id="KW-0472">Membrane</keyword>
<dbReference type="EMBL" id="JPWI01000003">
    <property type="protein sequence ID" value="RCK47396.1"/>
    <property type="molecule type" value="Genomic_DNA"/>
</dbReference>
<sequence>MSINRDKFGALLFLCLALIYGFYVGDIPLLFGDEDAPFNARTLPNALAWILGVVSFIQLILPANEDAGSLSDAFRGLKWRRVVILAALMVFYGLTIRQLGFPISTSLFLMGGFYTLGERRPLVLVLTAVLVTLAFWGLLYLMGIYLTPGDFFYYLGWISNDA</sequence>
<name>A0A367X144_9PROT</name>
<feature type="transmembrane region" description="Helical" evidence="1">
    <location>
        <begin position="43"/>
        <end position="61"/>
    </location>
</feature>
<organism evidence="3 4">
    <name type="scientific">Thalassospira profundimaris</name>
    <dbReference type="NCBI Taxonomy" id="502049"/>
    <lineage>
        <taxon>Bacteria</taxon>
        <taxon>Pseudomonadati</taxon>
        <taxon>Pseudomonadota</taxon>
        <taxon>Alphaproteobacteria</taxon>
        <taxon>Rhodospirillales</taxon>
        <taxon>Thalassospiraceae</taxon>
        <taxon>Thalassospira</taxon>
    </lineage>
</organism>
<gene>
    <name evidence="3" type="ORF">TH30_07950</name>
</gene>
<dbReference type="AlphaFoldDB" id="A0A367X144"/>
<evidence type="ECO:0000259" key="2">
    <source>
        <dbReference type="Pfam" id="PF07331"/>
    </source>
</evidence>
<reference evidence="3 4" key="1">
    <citation type="submission" date="2014-07" db="EMBL/GenBank/DDBJ databases">
        <title>Draft genome sequence of Thalassospira profundimaris PR54-5.</title>
        <authorList>
            <person name="Lai Q."/>
            <person name="Shao Z."/>
        </authorList>
    </citation>
    <scope>NUCLEOTIDE SEQUENCE [LARGE SCALE GENOMIC DNA]</scope>
    <source>
        <strain evidence="3 4">PR54-5</strain>
    </source>
</reference>
<dbReference type="RefSeq" id="WP_114097483.1">
    <property type="nucleotide sequence ID" value="NZ_JPWI01000003.1"/>
</dbReference>
<accession>A0A367X144</accession>
<dbReference type="Proteomes" id="UP000252255">
    <property type="component" value="Unassembled WGS sequence"/>
</dbReference>
<evidence type="ECO:0000313" key="3">
    <source>
        <dbReference type="EMBL" id="RCK47396.1"/>
    </source>
</evidence>
<comment type="caution">
    <text evidence="3">The sequence shown here is derived from an EMBL/GenBank/DDBJ whole genome shotgun (WGS) entry which is preliminary data.</text>
</comment>
<feature type="domain" description="DUF1468" evidence="2">
    <location>
        <begin position="9"/>
        <end position="144"/>
    </location>
</feature>
<feature type="transmembrane region" description="Helical" evidence="1">
    <location>
        <begin position="12"/>
        <end position="31"/>
    </location>
</feature>
<feature type="transmembrane region" description="Helical" evidence="1">
    <location>
        <begin position="82"/>
        <end position="101"/>
    </location>
</feature>
<dbReference type="InterPro" id="IPR009936">
    <property type="entry name" value="DUF1468"/>
</dbReference>
<evidence type="ECO:0000313" key="4">
    <source>
        <dbReference type="Proteomes" id="UP000252255"/>
    </source>
</evidence>
<evidence type="ECO:0000256" key="1">
    <source>
        <dbReference type="SAM" id="Phobius"/>
    </source>
</evidence>
<keyword evidence="1" id="KW-0812">Transmembrane</keyword>
<keyword evidence="1" id="KW-1133">Transmembrane helix</keyword>
<dbReference type="OrthoDB" id="1956824at2"/>